<name>A0ABZ1UEJ1_9ACTN</name>
<dbReference type="EMBL" id="CP108110">
    <property type="protein sequence ID" value="WUQ88649.1"/>
    <property type="molecule type" value="Genomic_DNA"/>
</dbReference>
<reference evidence="3" key="1">
    <citation type="submission" date="2022-10" db="EMBL/GenBank/DDBJ databases">
        <title>The complete genomes of actinobacterial strains from the NBC collection.</title>
        <authorList>
            <person name="Joergensen T.S."/>
            <person name="Alvarez Arevalo M."/>
            <person name="Sterndorff E.B."/>
            <person name="Faurdal D."/>
            <person name="Vuksanovic O."/>
            <person name="Mourched A.-S."/>
            <person name="Charusanti P."/>
            <person name="Shaw S."/>
            <person name="Blin K."/>
            <person name="Weber T."/>
        </authorList>
    </citation>
    <scope>NUCLEOTIDE SEQUENCE</scope>
    <source>
        <strain evidence="3">NBC_00222</strain>
    </source>
</reference>
<dbReference type="PANTHER" id="PTHR43884:SF12">
    <property type="entry name" value="ISOVALERYL-COA DEHYDROGENASE, MITOCHONDRIAL-RELATED"/>
    <property type="match status" value="1"/>
</dbReference>
<organism evidence="3 4">
    <name type="scientific">Kitasatospora purpeofusca</name>
    <dbReference type="NCBI Taxonomy" id="67352"/>
    <lineage>
        <taxon>Bacteria</taxon>
        <taxon>Bacillati</taxon>
        <taxon>Actinomycetota</taxon>
        <taxon>Actinomycetes</taxon>
        <taxon>Kitasatosporales</taxon>
        <taxon>Streptomycetaceae</taxon>
        <taxon>Kitasatospora</taxon>
    </lineage>
</organism>
<keyword evidence="4" id="KW-1185">Reference proteome</keyword>
<evidence type="ECO:0000259" key="2">
    <source>
        <dbReference type="Pfam" id="PF00441"/>
    </source>
</evidence>
<sequence>MCRVRLRDVEVEDWRRVGDEGRGWALLDGALAIERTGIDHVVRAARWLRALRATVGRPRGLERLEGQVECATTLARAATEVFLRADVRAIDTAVAKLYTSETCQQVGHEVLRRWSTLARTPGVDDLVHEELFSGLTESPGLTLSAGTSEMMLSTIAADLKEEYERRCLAILHRFGGELVDTVLEVLGPMGAGVRVEPLFAHSPARRTALAETLADLGLDGVERPEEEGGLGLGLTVGCAIALGLGYLGYENAYRSCPLPTDRTGAPGAADEDSHGGCAAPECRLRHAAHALGLGLGLFRTAWEHACAREQFDRKLVDFDALMFPLVRGYAELNAVGTRLHELAEHVADVDGEVLGRFELVAQDALVRVVRAAMQVLGAQGITEWSVASRFYMKCAESIGFLDREGTAAGG</sequence>
<dbReference type="InterPro" id="IPR009075">
    <property type="entry name" value="AcylCo_DH/oxidase_C"/>
</dbReference>
<dbReference type="Gene3D" id="1.20.140.10">
    <property type="entry name" value="Butyryl-CoA Dehydrogenase, subunit A, domain 3"/>
    <property type="match status" value="2"/>
</dbReference>
<protein>
    <submittedName>
        <fullName evidence="3">Acyl-CoA dehydrogenase family protein</fullName>
    </submittedName>
</protein>
<feature type="domain" description="Acyl-CoA dehydrogenase/oxidase C-terminal" evidence="2">
    <location>
        <begin position="283"/>
        <end position="393"/>
    </location>
</feature>
<dbReference type="Proteomes" id="UP001432222">
    <property type="component" value="Chromosome"/>
</dbReference>
<evidence type="ECO:0000313" key="4">
    <source>
        <dbReference type="Proteomes" id="UP001432222"/>
    </source>
</evidence>
<dbReference type="Pfam" id="PF00441">
    <property type="entry name" value="Acyl-CoA_dh_1"/>
    <property type="match status" value="2"/>
</dbReference>
<evidence type="ECO:0000313" key="3">
    <source>
        <dbReference type="EMBL" id="WUQ88649.1"/>
    </source>
</evidence>
<feature type="domain" description="Acyl-CoA dehydrogenase/oxidase C-terminal" evidence="2">
    <location>
        <begin position="61"/>
        <end position="158"/>
    </location>
</feature>
<dbReference type="SUPFAM" id="SSF47203">
    <property type="entry name" value="Acyl-CoA dehydrogenase C-terminal domain-like"/>
    <property type="match status" value="2"/>
</dbReference>
<gene>
    <name evidence="3" type="ORF">OHA16_05275</name>
</gene>
<evidence type="ECO:0000256" key="1">
    <source>
        <dbReference type="ARBA" id="ARBA00022630"/>
    </source>
</evidence>
<accession>A0ABZ1UEJ1</accession>
<dbReference type="PANTHER" id="PTHR43884">
    <property type="entry name" value="ACYL-COA DEHYDROGENASE"/>
    <property type="match status" value="1"/>
</dbReference>
<proteinExistence type="predicted"/>
<keyword evidence="1" id="KW-0285">Flavoprotein</keyword>
<dbReference type="InterPro" id="IPR036250">
    <property type="entry name" value="AcylCo_DH-like_C"/>
</dbReference>